<dbReference type="InterPro" id="IPR000073">
    <property type="entry name" value="AB_hydrolase_1"/>
</dbReference>
<dbReference type="PATRIC" id="fig|1239307.3.peg.1461"/>
<proteinExistence type="inferred from homology"/>
<evidence type="ECO:0000313" key="7">
    <source>
        <dbReference type="Proteomes" id="UP000019028"/>
    </source>
</evidence>
<comment type="pathway">
    <text evidence="3">Quinol/quinone metabolism; menaquinone biosynthesis.</text>
</comment>
<dbReference type="RefSeq" id="WP_025421549.1">
    <property type="nucleotide sequence ID" value="NZ_CP006569.1"/>
</dbReference>
<evidence type="ECO:0000256" key="1">
    <source>
        <dbReference type="ARBA" id="ARBA00022428"/>
    </source>
</evidence>
<keyword evidence="1 3" id="KW-0474">Menaquinone biosynthesis</keyword>
<dbReference type="InterPro" id="IPR029058">
    <property type="entry name" value="AB_hydrolase_fold"/>
</dbReference>
<comment type="catalytic activity">
    <reaction evidence="3">
        <text>5-enolpyruvoyl-6-hydroxy-2-succinyl-cyclohex-3-ene-1-carboxylate = (1R,6R)-6-hydroxy-2-succinyl-cyclohexa-2,4-diene-1-carboxylate + pyruvate</text>
        <dbReference type="Rhea" id="RHEA:25597"/>
        <dbReference type="ChEBI" id="CHEBI:15361"/>
        <dbReference type="ChEBI" id="CHEBI:58689"/>
        <dbReference type="ChEBI" id="CHEBI:58818"/>
        <dbReference type="EC" id="4.2.99.20"/>
    </reaction>
</comment>
<dbReference type="Proteomes" id="UP000019028">
    <property type="component" value="Chromosome"/>
</dbReference>
<dbReference type="InterPro" id="IPR022485">
    <property type="entry name" value="SHCHC_synthase_MenH"/>
</dbReference>
<evidence type="ECO:0000259" key="5">
    <source>
        <dbReference type="Pfam" id="PF00561"/>
    </source>
</evidence>
<keyword evidence="7" id="KW-1185">Reference proteome</keyword>
<dbReference type="UniPathway" id="UPA01057">
    <property type="reaction ID" value="UER00900"/>
</dbReference>
<dbReference type="EMBL" id="CP006569">
    <property type="protein sequence ID" value="AHF76417.1"/>
    <property type="molecule type" value="Genomic_DNA"/>
</dbReference>
<dbReference type="GO" id="GO:0070205">
    <property type="term" value="F:2-succinyl-6-hydroxy-2,4-cyclohexadiene-1-carboxylate synthase activity"/>
    <property type="evidence" value="ECO:0007669"/>
    <property type="project" value="UniProtKB-UniRule"/>
</dbReference>
<comment type="function">
    <text evidence="3">Catalyzes a proton abstraction reaction that results in 2,5-elimination of pyruvate from 2-succinyl-5-enolpyruvyl-6-hydroxy-3-cyclohexene-1-carboxylate (SEPHCHC) and the formation of 2-succinyl-6-hydroxy-2,4-cyclohexadiene-1-carboxylate (SHCHC).</text>
</comment>
<dbReference type="GO" id="GO:0009234">
    <property type="term" value="P:menaquinone biosynthetic process"/>
    <property type="evidence" value="ECO:0007669"/>
    <property type="project" value="UniProtKB-UniRule"/>
</dbReference>
<dbReference type="NCBIfam" id="NF008340">
    <property type="entry name" value="PRK11126.1"/>
    <property type="match status" value="1"/>
</dbReference>
<dbReference type="NCBIfam" id="TIGR03695">
    <property type="entry name" value="menH_SHCHC"/>
    <property type="match status" value="1"/>
</dbReference>
<evidence type="ECO:0000256" key="3">
    <source>
        <dbReference type="HAMAP-Rule" id="MF_01660"/>
    </source>
</evidence>
<organism evidence="6 7">
    <name type="scientific">Sodalis praecaptivus</name>
    <dbReference type="NCBI Taxonomy" id="1239307"/>
    <lineage>
        <taxon>Bacteria</taxon>
        <taxon>Pseudomonadati</taxon>
        <taxon>Pseudomonadota</taxon>
        <taxon>Gammaproteobacteria</taxon>
        <taxon>Enterobacterales</taxon>
        <taxon>Bruguierivoracaceae</taxon>
        <taxon>Sodalis</taxon>
    </lineage>
</organism>
<comment type="pathway">
    <text evidence="3">Quinol/quinone metabolism; 1,4-dihydroxy-2-naphthoate biosynthesis; 1,4-dihydroxy-2-naphthoate from chorismate: step 3/7.</text>
</comment>
<keyword evidence="2 3" id="KW-0456">Lyase</keyword>
<gene>
    <name evidence="6" type="primary">menD</name>
    <name evidence="3" type="synonym">menH</name>
    <name evidence="6" type="ORF">Sant_1358</name>
</gene>
<dbReference type="OrthoDB" id="9808398at2"/>
<evidence type="ECO:0000256" key="4">
    <source>
        <dbReference type="NCBIfam" id="TIGR03695"/>
    </source>
</evidence>
<protein>
    <recommendedName>
        <fullName evidence="3 4">2-succinyl-6-hydroxy-2,4-cyclohexadiene-1-carboxylate synthase</fullName>
        <shortName evidence="3">SHCHC synthase</shortName>
        <ecNumber evidence="3 4">4.2.99.20</ecNumber>
    </recommendedName>
</protein>
<accession>W0HV81</accession>
<sequence>MTPWAVRHRQPGSRRRPCLVWLHGLLGSGDDWLPVLPYFAGWPQVTLDLPGHGDSAALPPQPFAALSTALSQTLRALDIGEYIAIGYSLGGRIALYHACHGQDPFLRGVFVEGAHPGLTEATARRQRLRHDTAWARRFAGEPLTTVLADWYRQPVFSDLTPSQRAEVIRLRAGNRGASVAAMLIAGSLGRQPDLLAPLRRLPLPFGYLCGAQDAKFSALAEQAGLPWWPVAAAGHNAHRGNPRAFAERLHSLLAPFE</sequence>
<dbReference type="AlphaFoldDB" id="W0HV81"/>
<dbReference type="EC" id="4.2.99.20" evidence="3 4"/>
<comment type="subunit">
    <text evidence="3">Monomer.</text>
</comment>
<dbReference type="SUPFAM" id="SSF53474">
    <property type="entry name" value="alpha/beta-Hydrolases"/>
    <property type="match status" value="1"/>
</dbReference>
<feature type="domain" description="AB hydrolase-1" evidence="5">
    <location>
        <begin position="18"/>
        <end position="165"/>
    </location>
</feature>
<dbReference type="UniPathway" id="UPA00079"/>
<dbReference type="Pfam" id="PF00561">
    <property type="entry name" value="Abhydrolase_1"/>
    <property type="match status" value="1"/>
</dbReference>
<dbReference type="Gene3D" id="3.40.50.1820">
    <property type="entry name" value="alpha/beta hydrolase"/>
    <property type="match status" value="1"/>
</dbReference>
<dbReference type="HOGENOM" id="CLU_020336_38_2_6"/>
<name>W0HV81_9GAMM</name>
<dbReference type="HAMAP" id="MF_01660">
    <property type="entry name" value="MenH"/>
    <property type="match status" value="1"/>
</dbReference>
<keyword evidence="6" id="KW-0378">Hydrolase</keyword>
<dbReference type="GO" id="GO:0016787">
    <property type="term" value="F:hydrolase activity"/>
    <property type="evidence" value="ECO:0007669"/>
    <property type="project" value="UniProtKB-KW"/>
</dbReference>
<reference evidence="6 7" key="1">
    <citation type="journal article" date="2014" name="Genome Biol. Evol.">
        <title>Genome degeneration and adaptation in a nascent stage of symbiosis.</title>
        <authorList>
            <person name="Oakeson K.F."/>
            <person name="Gil R."/>
            <person name="Clayton A.L."/>
            <person name="Dunn D.M."/>
            <person name="von Niederhausern A.C."/>
            <person name="Hamil C."/>
            <person name="Aoyagi A."/>
            <person name="Duval B."/>
            <person name="Baca A."/>
            <person name="Silva F.J."/>
            <person name="Vallier A."/>
            <person name="Jackson D.G."/>
            <person name="Latorre A."/>
            <person name="Weiss R.B."/>
            <person name="Heddi A."/>
            <person name="Moya A."/>
            <person name="Dale C."/>
        </authorList>
    </citation>
    <scope>NUCLEOTIDE SEQUENCE [LARGE SCALE GENOMIC DNA]</scope>
    <source>
        <strain evidence="6 7">HS1</strain>
    </source>
</reference>
<dbReference type="PANTHER" id="PTHR42916:SF1">
    <property type="entry name" value="PROTEIN PHYLLO, CHLOROPLASTIC"/>
    <property type="match status" value="1"/>
</dbReference>
<evidence type="ECO:0000256" key="2">
    <source>
        <dbReference type="ARBA" id="ARBA00023239"/>
    </source>
</evidence>
<evidence type="ECO:0000313" key="6">
    <source>
        <dbReference type="EMBL" id="AHF76417.1"/>
    </source>
</evidence>
<dbReference type="KEGG" id="sod:Sant_1358"/>
<dbReference type="PANTHER" id="PTHR42916">
    <property type="entry name" value="2-SUCCINYL-5-ENOLPYRUVYL-6-HYDROXY-3-CYCLOHEXENE-1-CARBOXYLATE SYNTHASE"/>
    <property type="match status" value="1"/>
</dbReference>
<comment type="similarity">
    <text evidence="3">Belongs to the AB hydrolase superfamily. MenH family.</text>
</comment>